<protein>
    <submittedName>
        <fullName evidence="1">Uncharacterized protein</fullName>
    </submittedName>
</protein>
<keyword evidence="2" id="KW-1185">Reference proteome</keyword>
<gene>
    <name evidence="1" type="ORF">LY90DRAFT_294894</name>
</gene>
<evidence type="ECO:0000313" key="1">
    <source>
        <dbReference type="EMBL" id="ORY49641.1"/>
    </source>
</evidence>
<comment type="caution">
    <text evidence="1">The sequence shown here is derived from an EMBL/GenBank/DDBJ whole genome shotgun (WGS) entry which is preliminary data.</text>
</comment>
<evidence type="ECO:0000313" key="2">
    <source>
        <dbReference type="Proteomes" id="UP000193920"/>
    </source>
</evidence>
<organism evidence="1 2">
    <name type="scientific">Neocallimastix californiae</name>
    <dbReference type="NCBI Taxonomy" id="1754190"/>
    <lineage>
        <taxon>Eukaryota</taxon>
        <taxon>Fungi</taxon>
        <taxon>Fungi incertae sedis</taxon>
        <taxon>Chytridiomycota</taxon>
        <taxon>Chytridiomycota incertae sedis</taxon>
        <taxon>Neocallimastigomycetes</taxon>
        <taxon>Neocallimastigales</taxon>
        <taxon>Neocallimastigaceae</taxon>
        <taxon>Neocallimastix</taxon>
    </lineage>
</organism>
<name>A0A1Y2CRK8_9FUNG</name>
<accession>A0A1Y2CRK8</accession>
<dbReference type="Proteomes" id="UP000193920">
    <property type="component" value="Unassembled WGS sequence"/>
</dbReference>
<dbReference type="EMBL" id="MCOG01000099">
    <property type="protein sequence ID" value="ORY49641.1"/>
    <property type="molecule type" value="Genomic_DNA"/>
</dbReference>
<sequence length="252" mass="29915">MTENSNSYSYFITKPALKAIITKRNKNSYIINNAKTYHFLRCPNEYYKKNSGIEYLTINQPLVSKTNQNYDDFNIELKYDSESIKKYKHINKLRKQEKDMESKLLKMKKRREEHVRTKLLELSMNIEKINLNQNSLKSFNANRKPSVKFLENDPHDFESKIFIPSENFMKRELSFDKEKTKNESLPSILVKKMDDLNNNSNNSNEDDLSDYIMNIKDTITIDHNKNNSNIVRKKKKVSKKILKVLDICLFHN</sequence>
<dbReference type="OrthoDB" id="2161611at2759"/>
<dbReference type="AlphaFoldDB" id="A0A1Y2CRK8"/>
<proteinExistence type="predicted"/>
<reference evidence="1 2" key="1">
    <citation type="submission" date="2016-08" db="EMBL/GenBank/DDBJ databases">
        <title>A Parts List for Fungal Cellulosomes Revealed by Comparative Genomics.</title>
        <authorList>
            <consortium name="DOE Joint Genome Institute"/>
            <person name="Haitjema C.H."/>
            <person name="Gilmore S.P."/>
            <person name="Henske J.K."/>
            <person name="Solomon K.V."/>
            <person name="De Groot R."/>
            <person name="Kuo A."/>
            <person name="Mondo S.J."/>
            <person name="Salamov A.A."/>
            <person name="Labutti K."/>
            <person name="Zhao Z."/>
            <person name="Chiniquy J."/>
            <person name="Barry K."/>
            <person name="Brewer H.M."/>
            <person name="Purvine S.O."/>
            <person name="Wright A.T."/>
            <person name="Boxma B."/>
            <person name="Van Alen T."/>
            <person name="Hackstein J.H."/>
            <person name="Baker S.E."/>
            <person name="Grigoriev I.V."/>
            <person name="O'Malley M.A."/>
        </authorList>
    </citation>
    <scope>NUCLEOTIDE SEQUENCE [LARGE SCALE GENOMIC DNA]</scope>
    <source>
        <strain evidence="1 2">G1</strain>
    </source>
</reference>
<dbReference type="STRING" id="1754190.A0A1Y2CRK8"/>